<proteinExistence type="predicted"/>
<dbReference type="GO" id="GO:0005829">
    <property type="term" value="C:cytosol"/>
    <property type="evidence" value="ECO:0007669"/>
    <property type="project" value="TreeGrafter"/>
</dbReference>
<accession>A0A1W6LLL4</accession>
<name>A0A1W6LLL4_9BACT</name>
<reference evidence="3" key="1">
    <citation type="submission" date="2017-04" db="EMBL/GenBank/DDBJ databases">
        <title>Comparative genomics and description of representatives of a novel lineage of planctomycetes thriving in anoxic sediments.</title>
        <authorList>
            <person name="Spring S."/>
            <person name="Bunk B."/>
            <person name="Sproer C."/>
        </authorList>
    </citation>
    <scope>NUCLEOTIDE SEQUENCE [LARGE SCALE GENOMIC DNA]</scope>
    <source>
        <strain evidence="3">ST-PulAB-D4</strain>
    </source>
</reference>
<dbReference type="RefSeq" id="WP_085755343.1">
    <property type="nucleotide sequence ID" value="NZ_CP021023.1"/>
</dbReference>
<dbReference type="Pfam" id="PF10396">
    <property type="entry name" value="TrmE_N"/>
    <property type="match status" value="1"/>
</dbReference>
<dbReference type="GO" id="GO:0016787">
    <property type="term" value="F:hydrolase activity"/>
    <property type="evidence" value="ECO:0007669"/>
    <property type="project" value="UniProtKB-KW"/>
</dbReference>
<dbReference type="InterPro" id="IPR006073">
    <property type="entry name" value="GTP-bd"/>
</dbReference>
<gene>
    <name evidence="2" type="primary">mnmE_3</name>
    <name evidence="2" type="ORF">STSP1_01043</name>
</gene>
<dbReference type="SMART" id="SM00382">
    <property type="entry name" value="AAA"/>
    <property type="match status" value="1"/>
</dbReference>
<dbReference type="PANTHER" id="PTHR42714:SF2">
    <property type="entry name" value="TRNA MODIFICATION GTPASE GTPBP3, MITOCHONDRIAL"/>
    <property type="match status" value="1"/>
</dbReference>
<dbReference type="CDD" id="cd04164">
    <property type="entry name" value="trmE"/>
    <property type="match status" value="1"/>
</dbReference>
<dbReference type="InterPro" id="IPR031168">
    <property type="entry name" value="G_TrmE"/>
</dbReference>
<organism evidence="2 3">
    <name type="scientific">Sedimentisphaera salicampi</name>
    <dbReference type="NCBI Taxonomy" id="1941349"/>
    <lineage>
        <taxon>Bacteria</taxon>
        <taxon>Pseudomonadati</taxon>
        <taxon>Planctomycetota</taxon>
        <taxon>Phycisphaerae</taxon>
        <taxon>Sedimentisphaerales</taxon>
        <taxon>Sedimentisphaeraceae</taxon>
        <taxon>Sedimentisphaera</taxon>
    </lineage>
</organism>
<dbReference type="SUPFAM" id="SSF103025">
    <property type="entry name" value="Folate-binding domain"/>
    <property type="match status" value="1"/>
</dbReference>
<dbReference type="EC" id="3.6.5.-" evidence="2"/>
<sequence length="384" mass="41618">MTFASVTTPKTGAAISIVSLFGKDAERICSETCGIPAERLKPESHLLARICEGGREVDEVVLGCLAPGRIDINCHGNPIIVRQIVSLLEKAGAEAAEPCEFMLREKLAVFSGDAISLEAEVYSCFTHSLKACAIIKAQAEEGLKKAAVGWVKCSSREAASEAENILHNSQAARKYFRKQRIAIAGVPNCGKSTLLNRLAGDQAAIVSDVQGTTRDWVSAGARLADMQIEFIDTAGLCAEPRCEIDAESQRRSLKIARSCDGIIWLLDPAQDIQAQLEYRKELGLTSPVITAINKADMPELEALEGRLPAEVIKISAQNGFNIDKLCDKLLQTAGTEDLTVTDAVCFTYRQLEITEKIAAQEGSLKENIQQLITARPKLTFDLIS</sequence>
<dbReference type="GO" id="GO:0030488">
    <property type="term" value="P:tRNA methylation"/>
    <property type="evidence" value="ECO:0007669"/>
    <property type="project" value="TreeGrafter"/>
</dbReference>
<dbReference type="PRINTS" id="PR00326">
    <property type="entry name" value="GTP1OBG"/>
</dbReference>
<dbReference type="Pfam" id="PF01926">
    <property type="entry name" value="MMR_HSR1"/>
    <property type="match status" value="1"/>
</dbReference>
<dbReference type="NCBIfam" id="TIGR00231">
    <property type="entry name" value="small_GTP"/>
    <property type="match status" value="1"/>
</dbReference>
<dbReference type="EMBL" id="CP021023">
    <property type="protein sequence ID" value="ARN56655.1"/>
    <property type="molecule type" value="Genomic_DNA"/>
</dbReference>
<evidence type="ECO:0000313" key="3">
    <source>
        <dbReference type="Proteomes" id="UP000193334"/>
    </source>
</evidence>
<dbReference type="Gene3D" id="1.20.120.430">
    <property type="entry name" value="tRNA modification GTPase MnmE domain 2"/>
    <property type="match status" value="1"/>
</dbReference>
<evidence type="ECO:0000313" key="2">
    <source>
        <dbReference type="EMBL" id="ARN56655.1"/>
    </source>
</evidence>
<dbReference type="STRING" id="1941349.STSP1_01043"/>
<dbReference type="InterPro" id="IPR005225">
    <property type="entry name" value="Small_GTP-bd"/>
</dbReference>
<dbReference type="SUPFAM" id="SSF52540">
    <property type="entry name" value="P-loop containing nucleoside triphosphate hydrolases"/>
    <property type="match status" value="1"/>
</dbReference>
<dbReference type="AlphaFoldDB" id="A0A1W6LLL4"/>
<dbReference type="GO" id="GO:0002098">
    <property type="term" value="P:tRNA wobble uridine modification"/>
    <property type="evidence" value="ECO:0007669"/>
    <property type="project" value="TreeGrafter"/>
</dbReference>
<dbReference type="KEGG" id="pbp:STSP1_01043"/>
<dbReference type="InterPro" id="IPR018948">
    <property type="entry name" value="GTP-bd_TrmE_N"/>
</dbReference>
<feature type="domain" description="AAA+ ATPase" evidence="1">
    <location>
        <begin position="177"/>
        <end position="313"/>
    </location>
</feature>
<dbReference type="InterPro" id="IPR027417">
    <property type="entry name" value="P-loop_NTPase"/>
</dbReference>
<dbReference type="InterPro" id="IPR027368">
    <property type="entry name" value="MnmE_dom2"/>
</dbReference>
<dbReference type="GO" id="GO:0005525">
    <property type="term" value="F:GTP binding"/>
    <property type="evidence" value="ECO:0007669"/>
    <property type="project" value="InterPro"/>
</dbReference>
<keyword evidence="3" id="KW-1185">Reference proteome</keyword>
<protein>
    <submittedName>
        <fullName evidence="2">tRNA modification GTPase MnmE</fullName>
        <ecNumber evidence="2">3.6.5.-</ecNumber>
    </submittedName>
</protein>
<dbReference type="PANTHER" id="PTHR42714">
    <property type="entry name" value="TRNA MODIFICATION GTPASE GTPBP3"/>
    <property type="match status" value="1"/>
</dbReference>
<dbReference type="Gene3D" id="3.30.1360.120">
    <property type="entry name" value="Probable tRNA modification gtpase trme, domain 1"/>
    <property type="match status" value="1"/>
</dbReference>
<dbReference type="InterPro" id="IPR003593">
    <property type="entry name" value="AAA+_ATPase"/>
</dbReference>
<evidence type="ECO:0000259" key="1">
    <source>
        <dbReference type="SMART" id="SM00382"/>
    </source>
</evidence>
<dbReference type="Gene3D" id="3.40.50.300">
    <property type="entry name" value="P-loop containing nucleotide triphosphate hydrolases"/>
    <property type="match status" value="1"/>
</dbReference>
<dbReference type="InterPro" id="IPR027266">
    <property type="entry name" value="TrmE/GcvT-like"/>
</dbReference>
<dbReference type="Proteomes" id="UP000193334">
    <property type="component" value="Chromosome"/>
</dbReference>
<keyword evidence="2" id="KW-0378">Hydrolase</keyword>